<comment type="caution">
    <text evidence="2">The sequence shown here is derived from an EMBL/GenBank/DDBJ whole genome shotgun (WGS) entry which is preliminary data.</text>
</comment>
<evidence type="ECO:0000313" key="2">
    <source>
        <dbReference type="EMBL" id="PMP70579.1"/>
    </source>
</evidence>
<dbReference type="EMBL" id="PNIN01000051">
    <property type="protein sequence ID" value="PMP70579.1"/>
    <property type="molecule type" value="Genomic_DNA"/>
</dbReference>
<evidence type="ECO:0000313" key="3">
    <source>
        <dbReference type="Proteomes" id="UP000242881"/>
    </source>
</evidence>
<dbReference type="RefSeq" id="WP_424606152.1">
    <property type="nucleotide sequence ID" value="NZ_JBNAVA010000012.1"/>
</dbReference>
<organism evidence="2 3">
    <name type="scientific">Calditerrivibrio nitroreducens</name>
    <dbReference type="NCBI Taxonomy" id="477976"/>
    <lineage>
        <taxon>Bacteria</taxon>
        <taxon>Pseudomonadati</taxon>
        <taxon>Deferribacterota</taxon>
        <taxon>Deferribacteres</taxon>
        <taxon>Deferribacterales</taxon>
        <taxon>Calditerrivibrionaceae</taxon>
    </lineage>
</organism>
<dbReference type="AlphaFoldDB" id="A0A2J6WJV3"/>
<dbReference type="PROSITE" id="PS51257">
    <property type="entry name" value="PROKAR_LIPOPROTEIN"/>
    <property type="match status" value="1"/>
</dbReference>
<gene>
    <name evidence="2" type="ORF">C0187_05385</name>
</gene>
<dbReference type="Gene3D" id="3.10.129.140">
    <property type="entry name" value="Helicobacter TNF-alpha-Inducing protein"/>
    <property type="match status" value="1"/>
</dbReference>
<name>A0A2J6WJV3_9BACT</name>
<feature type="domain" description="Lipoprotein LPP20-like" evidence="1">
    <location>
        <begin position="39"/>
        <end position="144"/>
    </location>
</feature>
<proteinExistence type="predicted"/>
<dbReference type="Pfam" id="PF02169">
    <property type="entry name" value="LPP20"/>
    <property type="match status" value="1"/>
</dbReference>
<dbReference type="InterPro" id="IPR024952">
    <property type="entry name" value="LPP20-like_dom"/>
</dbReference>
<protein>
    <recommendedName>
        <fullName evidence="1">Lipoprotein LPP20-like domain-containing protein</fullName>
    </recommendedName>
</protein>
<evidence type="ECO:0000259" key="1">
    <source>
        <dbReference type="Pfam" id="PF02169"/>
    </source>
</evidence>
<accession>A0A2J6WJV3</accession>
<reference evidence="2 3" key="1">
    <citation type="submission" date="2018-01" db="EMBL/GenBank/DDBJ databases">
        <title>Metagenomic assembled genomes from two thermal pools in the Uzon Caldera, Kamchatka, Russia.</title>
        <authorList>
            <person name="Wilkins L."/>
            <person name="Ettinger C."/>
        </authorList>
    </citation>
    <scope>NUCLEOTIDE SEQUENCE [LARGE SCALE GENOMIC DNA]</scope>
    <source>
        <strain evidence="2">ZAV-05</strain>
    </source>
</reference>
<dbReference type="Proteomes" id="UP000242881">
    <property type="component" value="Unassembled WGS sequence"/>
</dbReference>
<sequence>MKKKILLLVSLVLTAILVLSGCGEKKPQKLANPCFEGAPNWVIDPTMEGGITGLGSAKIGPAGISFARQEATAAARDEMARNISVKVNNMFKSFTQTTGIGDAQTVDKVASNVSKQVASQLIEGSKVKNQWISPACNELFVLVVQDPNIAKQAVKQAVNTSLKNEQALWQLYQAKKATEEMDKEIEKEFGANK</sequence>